<gene>
    <name evidence="4" type="ORF">SAMN05443665_100985</name>
</gene>
<dbReference type="Gene3D" id="3.40.50.720">
    <property type="entry name" value="NAD(P)-binding Rossmann-like Domain"/>
    <property type="match status" value="1"/>
</dbReference>
<evidence type="ECO:0000313" key="5">
    <source>
        <dbReference type="Proteomes" id="UP000198318"/>
    </source>
</evidence>
<sequence length="281" mass="29298">MSTPRPTGGRDPRGLRVLVTGASGTFGRAICARLSGRGARVVGLDLAPRPDDPVEVLACDITDDAAVPAAVAAAIERLGGLDLLINNAGIGGPAPAELPPGDEVRRQLDINLLGAWRVTSACVDALVESRGRVVMLTSRMAVMQLPLAAAYGASKRALVAYADALRMEIGTHVGVTCVYPSAVRSPIHDSTAAAGLSLEGVSVYEPLEGVVDAVMRAALSRRPRRDVTTTRRGAVEFFLARHLPALTDRIVARTFAGRVRSGAFAGAELAAGVVRRHTGRG</sequence>
<dbReference type="SUPFAM" id="SSF51735">
    <property type="entry name" value="NAD(P)-binding Rossmann-fold domains"/>
    <property type="match status" value="1"/>
</dbReference>
<dbReference type="Pfam" id="PF00106">
    <property type="entry name" value="adh_short"/>
    <property type="match status" value="1"/>
</dbReference>
<dbReference type="EMBL" id="FZOR01000009">
    <property type="protein sequence ID" value="SNS78562.1"/>
    <property type="molecule type" value="Genomic_DNA"/>
</dbReference>
<accession>A0A239HBB0</accession>
<name>A0A239HBB0_9ACTN</name>
<evidence type="ECO:0000256" key="2">
    <source>
        <dbReference type="ARBA" id="ARBA00023002"/>
    </source>
</evidence>
<dbReference type="AlphaFoldDB" id="A0A239HBB0"/>
<keyword evidence="2" id="KW-0560">Oxidoreductase</keyword>
<comment type="similarity">
    <text evidence="1 3">Belongs to the short-chain dehydrogenases/reductases (SDR) family.</text>
</comment>
<dbReference type="InterPro" id="IPR036291">
    <property type="entry name" value="NAD(P)-bd_dom_sf"/>
</dbReference>
<evidence type="ECO:0000256" key="3">
    <source>
        <dbReference type="RuleBase" id="RU000363"/>
    </source>
</evidence>
<dbReference type="PANTHER" id="PTHR44196:SF1">
    <property type="entry name" value="DEHYDROGENASE_REDUCTASE SDR FAMILY MEMBER 7B"/>
    <property type="match status" value="1"/>
</dbReference>
<dbReference type="PROSITE" id="PS00061">
    <property type="entry name" value="ADH_SHORT"/>
    <property type="match status" value="1"/>
</dbReference>
<proteinExistence type="inferred from homology"/>
<organism evidence="4 5">
    <name type="scientific">Actinomadura meyerae</name>
    <dbReference type="NCBI Taxonomy" id="240840"/>
    <lineage>
        <taxon>Bacteria</taxon>
        <taxon>Bacillati</taxon>
        <taxon>Actinomycetota</taxon>
        <taxon>Actinomycetes</taxon>
        <taxon>Streptosporangiales</taxon>
        <taxon>Thermomonosporaceae</taxon>
        <taxon>Actinomadura</taxon>
    </lineage>
</organism>
<dbReference type="Proteomes" id="UP000198318">
    <property type="component" value="Unassembled WGS sequence"/>
</dbReference>
<dbReference type="GO" id="GO:0016020">
    <property type="term" value="C:membrane"/>
    <property type="evidence" value="ECO:0007669"/>
    <property type="project" value="TreeGrafter"/>
</dbReference>
<dbReference type="GO" id="GO:0016491">
    <property type="term" value="F:oxidoreductase activity"/>
    <property type="evidence" value="ECO:0007669"/>
    <property type="project" value="UniProtKB-KW"/>
</dbReference>
<keyword evidence="5" id="KW-1185">Reference proteome</keyword>
<dbReference type="PRINTS" id="PR00081">
    <property type="entry name" value="GDHRDH"/>
</dbReference>
<dbReference type="RefSeq" id="WP_089326103.1">
    <property type="nucleotide sequence ID" value="NZ_FZOR01000009.1"/>
</dbReference>
<protein>
    <submittedName>
        <fullName evidence="4">Short-chain dehydrogenase</fullName>
    </submittedName>
</protein>
<dbReference type="InterPro" id="IPR020904">
    <property type="entry name" value="Sc_DH/Rdtase_CS"/>
</dbReference>
<evidence type="ECO:0000313" key="4">
    <source>
        <dbReference type="EMBL" id="SNS78562.1"/>
    </source>
</evidence>
<dbReference type="InterPro" id="IPR002347">
    <property type="entry name" value="SDR_fam"/>
</dbReference>
<dbReference type="OrthoDB" id="3567890at2"/>
<dbReference type="PRINTS" id="PR00080">
    <property type="entry name" value="SDRFAMILY"/>
</dbReference>
<evidence type="ECO:0000256" key="1">
    <source>
        <dbReference type="ARBA" id="ARBA00006484"/>
    </source>
</evidence>
<dbReference type="PANTHER" id="PTHR44196">
    <property type="entry name" value="DEHYDROGENASE/REDUCTASE SDR FAMILY MEMBER 7B"/>
    <property type="match status" value="1"/>
</dbReference>
<reference evidence="4 5" key="1">
    <citation type="submission" date="2017-06" db="EMBL/GenBank/DDBJ databases">
        <authorList>
            <person name="Kim H.J."/>
            <person name="Triplett B.A."/>
        </authorList>
    </citation>
    <scope>NUCLEOTIDE SEQUENCE [LARGE SCALE GENOMIC DNA]</scope>
    <source>
        <strain evidence="4 5">DSM 44715</strain>
    </source>
</reference>